<name>A0ABN0YBR4_9BACL</name>
<dbReference type="EMBL" id="BAAACX010000009">
    <property type="protein sequence ID" value="GAA0390114.1"/>
    <property type="molecule type" value="Genomic_DNA"/>
</dbReference>
<organism evidence="1 2">
    <name type="scientific">Paenibacillus motobuensis</name>
    <dbReference type="NCBI Taxonomy" id="295324"/>
    <lineage>
        <taxon>Bacteria</taxon>
        <taxon>Bacillati</taxon>
        <taxon>Bacillota</taxon>
        <taxon>Bacilli</taxon>
        <taxon>Bacillales</taxon>
        <taxon>Paenibacillaceae</taxon>
        <taxon>Paenibacillus</taxon>
    </lineage>
</organism>
<evidence type="ECO:0000313" key="1">
    <source>
        <dbReference type="EMBL" id="GAA0390114.1"/>
    </source>
</evidence>
<comment type="caution">
    <text evidence="1">The sequence shown here is derived from an EMBL/GenBank/DDBJ whole genome shotgun (WGS) entry which is preliminary data.</text>
</comment>
<sequence length="83" mass="9355">MSKCPRCSNSEISEMDNYCRICGLNLKGEAAAGTAAILEEQLQLLETRKRRVEMRITDPEARQRILAALEARCCSVRSLLQQI</sequence>
<proteinExistence type="predicted"/>
<evidence type="ECO:0008006" key="3">
    <source>
        <dbReference type="Google" id="ProtNLM"/>
    </source>
</evidence>
<gene>
    <name evidence="1" type="ORF">GCM10008933_21260</name>
</gene>
<protein>
    <recommendedName>
        <fullName evidence="3">Zinc ribbon domain-containing protein</fullName>
    </recommendedName>
</protein>
<reference evidence="1 2" key="1">
    <citation type="journal article" date="2019" name="Int. J. Syst. Evol. Microbiol.">
        <title>The Global Catalogue of Microorganisms (GCM) 10K type strain sequencing project: providing services to taxonomists for standard genome sequencing and annotation.</title>
        <authorList>
            <consortium name="The Broad Institute Genomics Platform"/>
            <consortium name="The Broad Institute Genome Sequencing Center for Infectious Disease"/>
            <person name="Wu L."/>
            <person name="Ma J."/>
        </authorList>
    </citation>
    <scope>NUCLEOTIDE SEQUENCE [LARGE SCALE GENOMIC DNA]</scope>
    <source>
        <strain evidence="1 2">JCM 12774</strain>
    </source>
</reference>
<dbReference type="Proteomes" id="UP001500340">
    <property type="component" value="Unassembled WGS sequence"/>
</dbReference>
<evidence type="ECO:0000313" key="2">
    <source>
        <dbReference type="Proteomes" id="UP001500340"/>
    </source>
</evidence>
<keyword evidence="2" id="KW-1185">Reference proteome</keyword>
<accession>A0ABN0YBR4</accession>